<evidence type="ECO:0000313" key="2">
    <source>
        <dbReference type="EMBL" id="KAF4712917.1"/>
    </source>
</evidence>
<keyword evidence="3" id="KW-1185">Reference proteome</keyword>
<dbReference type="Proteomes" id="UP000553632">
    <property type="component" value="Unassembled WGS sequence"/>
</dbReference>
<dbReference type="AlphaFoldDB" id="A0A7J6QXB2"/>
<proteinExistence type="predicted"/>
<dbReference type="EMBL" id="JABANO010029812">
    <property type="protein sequence ID" value="KAF4712917.1"/>
    <property type="molecule type" value="Genomic_DNA"/>
</dbReference>
<evidence type="ECO:0000256" key="1">
    <source>
        <dbReference type="SAM" id="MobiDB-lite"/>
    </source>
</evidence>
<evidence type="ECO:0000313" key="3">
    <source>
        <dbReference type="Proteomes" id="UP000553632"/>
    </source>
</evidence>
<feature type="non-terminal residue" evidence="2">
    <location>
        <position position="1"/>
    </location>
</feature>
<reference evidence="2 3" key="1">
    <citation type="submission" date="2020-04" db="EMBL/GenBank/DDBJ databases">
        <title>Perkinsus olseni comparative genomics.</title>
        <authorList>
            <person name="Bogema D.R."/>
        </authorList>
    </citation>
    <scope>NUCLEOTIDE SEQUENCE [LARGE SCALE GENOMIC DNA]</scope>
    <source>
        <strain evidence="2 3">ATCC PRA-207</strain>
    </source>
</reference>
<feature type="compositionally biased region" description="Basic and acidic residues" evidence="1">
    <location>
        <begin position="141"/>
        <end position="157"/>
    </location>
</feature>
<feature type="region of interest" description="Disordered" evidence="1">
    <location>
        <begin position="116"/>
        <end position="182"/>
    </location>
</feature>
<organism evidence="2 3">
    <name type="scientific">Perkinsus olseni</name>
    <name type="common">Perkinsus atlanticus</name>
    <dbReference type="NCBI Taxonomy" id="32597"/>
    <lineage>
        <taxon>Eukaryota</taxon>
        <taxon>Sar</taxon>
        <taxon>Alveolata</taxon>
        <taxon>Perkinsozoa</taxon>
        <taxon>Perkinsea</taxon>
        <taxon>Perkinsida</taxon>
        <taxon>Perkinsidae</taxon>
        <taxon>Perkinsus</taxon>
    </lineage>
</organism>
<gene>
    <name evidence="2" type="ORF">FOZ63_031096</name>
</gene>
<protein>
    <submittedName>
        <fullName evidence="2">Uncharacterized protein</fullName>
    </submittedName>
</protein>
<accession>A0A7J6QXB2</accession>
<comment type="caution">
    <text evidence="2">The sequence shown here is derived from an EMBL/GenBank/DDBJ whole genome shotgun (WGS) entry which is preliminary data.</text>
</comment>
<sequence length="298" mass="32381">GLYHVSIPMTHPDCKAITLNVGTPTSPNPVHGSWSSLTSDSRMQLGGALEGAKELQWCGPPDAKRHGIANPVSEADVCGPSITVRLTASTNADGQRQRRPIRRRLINVPSVPAPLVEYDRESSPDGASNELRIKGSASPNRDGRDSSNLRGLRECLPVKHRSKDRLAEEPLPVSNVPRPRTAHFPTGDMLEELREEQASYPLIITSLSFKGLAGHTDRIQSRSVGRLERWEAIIARIKAPPKAAQCAPLPEEANLSCRWVIGGDSVASAVAEDMDLTELDRHFGIIADDDGEELHAPD</sequence>
<name>A0A7J6QXB2_PEROL</name>